<feature type="non-terminal residue" evidence="1">
    <location>
        <position position="70"/>
    </location>
</feature>
<dbReference type="EMBL" id="VCKY01000097">
    <property type="protein sequence ID" value="TMR15740.1"/>
    <property type="molecule type" value="Genomic_DNA"/>
</dbReference>
<protein>
    <submittedName>
        <fullName evidence="1">Virginiamycin B lyase</fullName>
    </submittedName>
</protein>
<keyword evidence="2" id="KW-1185">Reference proteome</keyword>
<gene>
    <name evidence="1" type="ORF">ETD86_26695</name>
</gene>
<reference evidence="1 2" key="1">
    <citation type="submission" date="2019-05" db="EMBL/GenBank/DDBJ databases">
        <title>Draft genome sequence of Nonomuraea turkmeniaca DSM 43926.</title>
        <authorList>
            <person name="Saricaoglu S."/>
            <person name="Isik K."/>
        </authorList>
    </citation>
    <scope>NUCLEOTIDE SEQUENCE [LARGE SCALE GENOMIC DNA]</scope>
    <source>
        <strain evidence="1 2">DSM 43926</strain>
    </source>
</reference>
<dbReference type="Pfam" id="PF24684">
    <property type="entry name" value="Vgb_lyase"/>
    <property type="match status" value="1"/>
</dbReference>
<dbReference type="Gene3D" id="2.130.10.10">
    <property type="entry name" value="YVTN repeat-like/Quinoprotein amine dehydrogenase"/>
    <property type="match status" value="1"/>
</dbReference>
<accession>A0A5S4FX67</accession>
<proteinExistence type="predicted"/>
<evidence type="ECO:0000313" key="2">
    <source>
        <dbReference type="Proteomes" id="UP000309128"/>
    </source>
</evidence>
<evidence type="ECO:0000313" key="1">
    <source>
        <dbReference type="EMBL" id="TMR15740.1"/>
    </source>
</evidence>
<name>A0A5S4FX67_9ACTN</name>
<dbReference type="Proteomes" id="UP000309128">
    <property type="component" value="Unassembled WGS sequence"/>
</dbReference>
<comment type="caution">
    <text evidence="1">The sequence shown here is derived from an EMBL/GenBank/DDBJ whole genome shotgun (WGS) entry which is preliminary data.</text>
</comment>
<keyword evidence="1" id="KW-0456">Lyase</keyword>
<dbReference type="AlphaFoldDB" id="A0A5S4FX67"/>
<sequence length="70" mass="7216">MTMIDAGAPYGIATAADGALWFTLVHQGRVGRMVPGQEPVIHQLDPADGLPTVITPGPDGAMWFAEGKGG</sequence>
<organism evidence="1 2">
    <name type="scientific">Nonomuraea turkmeniaca</name>
    <dbReference type="NCBI Taxonomy" id="103838"/>
    <lineage>
        <taxon>Bacteria</taxon>
        <taxon>Bacillati</taxon>
        <taxon>Actinomycetota</taxon>
        <taxon>Actinomycetes</taxon>
        <taxon>Streptosporangiales</taxon>
        <taxon>Streptosporangiaceae</taxon>
        <taxon>Nonomuraea</taxon>
    </lineage>
</organism>
<dbReference type="SUPFAM" id="SSF63829">
    <property type="entry name" value="Calcium-dependent phosphotriesterase"/>
    <property type="match status" value="1"/>
</dbReference>
<dbReference type="InterPro" id="IPR015943">
    <property type="entry name" value="WD40/YVTN_repeat-like_dom_sf"/>
</dbReference>
<dbReference type="GO" id="GO:0016829">
    <property type="term" value="F:lyase activity"/>
    <property type="evidence" value="ECO:0007669"/>
    <property type="project" value="UniProtKB-KW"/>
</dbReference>